<keyword evidence="1" id="KW-0812">Transmembrane</keyword>
<evidence type="ECO:0000256" key="1">
    <source>
        <dbReference type="SAM" id="Phobius"/>
    </source>
</evidence>
<organism evidence="2 3">
    <name type="scientific">Kribbella lupini</name>
    <dbReference type="NCBI Taxonomy" id="291602"/>
    <lineage>
        <taxon>Bacteria</taxon>
        <taxon>Bacillati</taxon>
        <taxon>Actinomycetota</taxon>
        <taxon>Actinomycetes</taxon>
        <taxon>Propionibacteriales</taxon>
        <taxon>Kribbellaceae</taxon>
        <taxon>Kribbella</taxon>
    </lineage>
</organism>
<dbReference type="EMBL" id="BAAANC010000003">
    <property type="protein sequence ID" value="GAA1548570.1"/>
    <property type="molecule type" value="Genomic_DNA"/>
</dbReference>
<dbReference type="Proteomes" id="UP001500363">
    <property type="component" value="Unassembled WGS sequence"/>
</dbReference>
<comment type="caution">
    <text evidence="2">The sequence shown here is derived from an EMBL/GenBank/DDBJ whole genome shotgun (WGS) entry which is preliminary data.</text>
</comment>
<keyword evidence="3" id="KW-1185">Reference proteome</keyword>
<feature type="transmembrane region" description="Helical" evidence="1">
    <location>
        <begin position="62"/>
        <end position="82"/>
    </location>
</feature>
<accession>A0ABP4MUR7</accession>
<evidence type="ECO:0000313" key="3">
    <source>
        <dbReference type="Proteomes" id="UP001500363"/>
    </source>
</evidence>
<name>A0ABP4MUR7_9ACTN</name>
<feature type="transmembrane region" description="Helical" evidence="1">
    <location>
        <begin position="31"/>
        <end position="50"/>
    </location>
</feature>
<evidence type="ECO:0008006" key="4">
    <source>
        <dbReference type="Google" id="ProtNLM"/>
    </source>
</evidence>
<keyword evidence="1" id="KW-1133">Transmembrane helix</keyword>
<sequence>MAADLGAAAAGWSAELAAAGRVVFPPRRRRLLLRLALFALLMLSSLWSNIDHLREDDVSGTLGILRVTALLAFVYGVGLTAWQLVTGRPEVTVDSRGVQLGRSDRGLIPWHQISRINDPTGIPGLRTVQIHASGTRSGAIGIPQDNVENLTELSTWLRDVHADKLTP</sequence>
<evidence type="ECO:0000313" key="2">
    <source>
        <dbReference type="EMBL" id="GAA1548570.1"/>
    </source>
</evidence>
<gene>
    <name evidence="2" type="ORF">GCM10009741_60570</name>
</gene>
<reference evidence="3" key="1">
    <citation type="journal article" date="2019" name="Int. J. Syst. Evol. Microbiol.">
        <title>The Global Catalogue of Microorganisms (GCM) 10K type strain sequencing project: providing services to taxonomists for standard genome sequencing and annotation.</title>
        <authorList>
            <consortium name="The Broad Institute Genomics Platform"/>
            <consortium name="The Broad Institute Genome Sequencing Center for Infectious Disease"/>
            <person name="Wu L."/>
            <person name="Ma J."/>
        </authorList>
    </citation>
    <scope>NUCLEOTIDE SEQUENCE [LARGE SCALE GENOMIC DNA]</scope>
    <source>
        <strain evidence="3">JCM 14303</strain>
    </source>
</reference>
<keyword evidence="1" id="KW-0472">Membrane</keyword>
<proteinExistence type="predicted"/>
<dbReference type="RefSeq" id="WP_344180264.1">
    <property type="nucleotide sequence ID" value="NZ_BAAANC010000003.1"/>
</dbReference>
<protein>
    <recommendedName>
        <fullName evidence="4">PH domain-containing protein</fullName>
    </recommendedName>
</protein>